<dbReference type="Proteomes" id="UP001066276">
    <property type="component" value="Chromosome 1_2"/>
</dbReference>
<gene>
    <name evidence="1" type="ORF">NDU88_007123</name>
</gene>
<accession>A0AAV7WF92</accession>
<organism evidence="1 2">
    <name type="scientific">Pleurodeles waltl</name>
    <name type="common">Iberian ribbed newt</name>
    <dbReference type="NCBI Taxonomy" id="8319"/>
    <lineage>
        <taxon>Eukaryota</taxon>
        <taxon>Metazoa</taxon>
        <taxon>Chordata</taxon>
        <taxon>Craniata</taxon>
        <taxon>Vertebrata</taxon>
        <taxon>Euteleostomi</taxon>
        <taxon>Amphibia</taxon>
        <taxon>Batrachia</taxon>
        <taxon>Caudata</taxon>
        <taxon>Salamandroidea</taxon>
        <taxon>Salamandridae</taxon>
        <taxon>Pleurodelinae</taxon>
        <taxon>Pleurodeles</taxon>
    </lineage>
</organism>
<evidence type="ECO:0000313" key="1">
    <source>
        <dbReference type="EMBL" id="KAJ1211769.1"/>
    </source>
</evidence>
<reference evidence="1" key="1">
    <citation type="journal article" date="2022" name="bioRxiv">
        <title>Sequencing and chromosome-scale assembly of the giantPleurodeles waltlgenome.</title>
        <authorList>
            <person name="Brown T."/>
            <person name="Elewa A."/>
            <person name="Iarovenko S."/>
            <person name="Subramanian E."/>
            <person name="Araus A.J."/>
            <person name="Petzold A."/>
            <person name="Susuki M."/>
            <person name="Suzuki K.-i.T."/>
            <person name="Hayashi T."/>
            <person name="Toyoda A."/>
            <person name="Oliveira C."/>
            <person name="Osipova E."/>
            <person name="Leigh N.D."/>
            <person name="Simon A."/>
            <person name="Yun M.H."/>
        </authorList>
    </citation>
    <scope>NUCLEOTIDE SEQUENCE</scope>
    <source>
        <strain evidence="1">20211129_DDA</strain>
        <tissue evidence="1">Liver</tissue>
    </source>
</reference>
<dbReference type="EMBL" id="JANPWB010000002">
    <property type="protein sequence ID" value="KAJ1211769.1"/>
    <property type="molecule type" value="Genomic_DNA"/>
</dbReference>
<keyword evidence="2" id="KW-1185">Reference proteome</keyword>
<protein>
    <submittedName>
        <fullName evidence="1">Uncharacterized protein</fullName>
    </submittedName>
</protein>
<proteinExistence type="predicted"/>
<name>A0AAV7WF92_PLEWA</name>
<comment type="caution">
    <text evidence="1">The sequence shown here is derived from an EMBL/GenBank/DDBJ whole genome shotgun (WGS) entry which is preliminary data.</text>
</comment>
<sequence>MIFGRLLCLSWTRIKDDNLNTRIVVRRFILRQPTSFPTYGTRSGVLKKFWRHLKPRRRRAHRPALNDRLIGEIYNFVEIYSRVDT</sequence>
<dbReference type="AlphaFoldDB" id="A0AAV7WF92"/>
<evidence type="ECO:0000313" key="2">
    <source>
        <dbReference type="Proteomes" id="UP001066276"/>
    </source>
</evidence>